<dbReference type="RefSeq" id="XP_016975497.1">
    <property type="nucleotide sequence ID" value="XM_017120008.1"/>
</dbReference>
<reference evidence="4" key="2">
    <citation type="submission" date="2025-04" db="UniProtKB">
        <authorList>
            <consortium name="RefSeq"/>
        </authorList>
    </citation>
    <scope>IDENTIFICATION</scope>
</reference>
<dbReference type="OMA" id="RPQACLG"/>
<evidence type="ECO:0000313" key="2">
    <source>
        <dbReference type="EnsemblMetazoa" id="XP_016974958.2"/>
    </source>
</evidence>
<evidence type="ECO:0000313" key="4">
    <source>
        <dbReference type="RefSeq" id="XP_016975497.1"/>
    </source>
</evidence>
<proteinExistence type="predicted"/>
<accession>A0A6P4EBI5</accession>
<dbReference type="Proteomes" id="UP001652680">
    <property type="component" value="Unassembled WGS sequence"/>
</dbReference>
<dbReference type="EnsemblMetazoa" id="XM_017119469.2">
    <property type="protein sequence ID" value="XP_016974958.2"/>
    <property type="gene ID" value="LOC108041538"/>
</dbReference>
<organism evidence="4">
    <name type="scientific">Drosophila rhopaloa</name>
    <name type="common">Fruit fly</name>
    <dbReference type="NCBI Taxonomy" id="1041015"/>
    <lineage>
        <taxon>Eukaryota</taxon>
        <taxon>Metazoa</taxon>
        <taxon>Ecdysozoa</taxon>
        <taxon>Arthropoda</taxon>
        <taxon>Hexapoda</taxon>
        <taxon>Insecta</taxon>
        <taxon>Pterygota</taxon>
        <taxon>Neoptera</taxon>
        <taxon>Endopterygota</taxon>
        <taxon>Diptera</taxon>
        <taxon>Brachycera</taxon>
        <taxon>Muscomorpha</taxon>
        <taxon>Ephydroidea</taxon>
        <taxon>Drosophilidae</taxon>
        <taxon>Drosophila</taxon>
        <taxon>Sophophora</taxon>
    </lineage>
</organism>
<feature type="region of interest" description="Disordered" evidence="1">
    <location>
        <begin position="123"/>
        <end position="172"/>
    </location>
</feature>
<sequence length="172" mass="19752">MKFYPNADVWFFVDRPSCMTSYQKYPPNHSWKIHDQTKAREMYYWRDIEGVKKTQIKLKDLYFTNWPKSRIRPQACLGMLYATGNRFIRLTKAPPAGFKCAPMPVNLATARIVKVELRKKAKRDRLAAKKAKREAKKAKKAAKKAKGGKGGKGGKDDLKPKVIRTYADAEKA</sequence>
<dbReference type="OrthoDB" id="7991987at2759"/>
<evidence type="ECO:0000313" key="3">
    <source>
        <dbReference type="Proteomes" id="UP001652680"/>
    </source>
</evidence>
<name>A0A6P4EBI5_DRORH</name>
<evidence type="ECO:0000256" key="1">
    <source>
        <dbReference type="SAM" id="MobiDB-lite"/>
    </source>
</evidence>
<dbReference type="AlphaFoldDB" id="A0A6P4EBI5"/>
<keyword evidence="3" id="KW-1185">Reference proteome</keyword>
<feature type="compositionally biased region" description="Basic residues" evidence="1">
    <location>
        <begin position="123"/>
        <end position="149"/>
    </location>
</feature>
<gene>
    <name evidence="4" type="primary">LOC108041940</name>
</gene>
<reference evidence="3" key="1">
    <citation type="journal article" date="2021" name="Elife">
        <title>Highly contiguous assemblies of 101 drosophilid genomes.</title>
        <authorList>
            <person name="Kim B.Y."/>
            <person name="Wang J.R."/>
            <person name="Miller D.E."/>
            <person name="Barmina O."/>
            <person name="Delaney E."/>
            <person name="Thompson A."/>
            <person name="Comeault A.A."/>
            <person name="Peede D."/>
            <person name="D'Agostino E.R."/>
            <person name="Pelaez J."/>
            <person name="Aguilar J.M."/>
            <person name="Haji D."/>
            <person name="Matsunaga T."/>
            <person name="Armstrong E.E."/>
            <person name="Zych M."/>
            <person name="Ogawa Y."/>
            <person name="Stamenkovic-Radak M."/>
            <person name="Jelic M."/>
            <person name="Veselinovic M.S."/>
            <person name="Tanaskovic M."/>
            <person name="Eric P."/>
            <person name="Gao J.J."/>
            <person name="Katoh T.K."/>
            <person name="Toda M.J."/>
            <person name="Watabe H."/>
            <person name="Watada M."/>
            <person name="Davis J.S."/>
            <person name="Moyle L.C."/>
            <person name="Manoli G."/>
            <person name="Bertolini E."/>
            <person name="Kostal V."/>
            <person name="Hawley R.S."/>
            <person name="Takahashi A."/>
            <person name="Jones C.D."/>
            <person name="Price D.K."/>
            <person name="Whiteman N."/>
            <person name="Kopp A."/>
            <person name="Matute D.R."/>
            <person name="Petrov D.A."/>
        </authorList>
    </citation>
    <scope>NUCLEOTIDE SEQUENCE [LARGE SCALE GENOMIC DNA]</scope>
</reference>
<reference evidence="2" key="3">
    <citation type="submission" date="2025-05" db="UniProtKB">
        <authorList>
            <consortium name="EnsemblMetazoa"/>
        </authorList>
    </citation>
    <scope>IDENTIFICATION</scope>
</reference>
<protein>
    <submittedName>
        <fullName evidence="4">Uncharacterized protein LOC108041940</fullName>
    </submittedName>
</protein>